<dbReference type="Gene3D" id="1.25.40.10">
    <property type="entry name" value="Tetratricopeptide repeat domain"/>
    <property type="match status" value="1"/>
</dbReference>
<name>A0A2U3B745_9VIBR</name>
<evidence type="ECO:0000313" key="5">
    <source>
        <dbReference type="Proteomes" id="UP000245362"/>
    </source>
</evidence>
<proteinExistence type="predicted"/>
<feature type="region of interest" description="Disordered" evidence="2">
    <location>
        <begin position="346"/>
        <end position="379"/>
    </location>
</feature>
<dbReference type="InterPro" id="IPR011990">
    <property type="entry name" value="TPR-like_helical_dom_sf"/>
</dbReference>
<sequence length="379" mass="42974">MHVMNIAIFIAGFSLLSIFIWMAMLSSKKKKMAEKKAERERAYRKAIERQQDEERKERIFKADTGHVPTQLYLAKEAERSNPAEALHWYERAALLGSEVAMYGVVRVCGRAKDDIILKEKAKFWQLAIDAAEGNKHAQFKMGKAFIAGIGVEQDIDKGIGAIEELAEEDMTDAQVFMGDWYMAESNLNPDLKLSAEWHFRAAMAGNADGQLKMGHHYRDGAGVPHNHTRASYWYERGGEQANAEAQYHAGEIWVGMGSKGNAIAYIWLFLSAHFGHDEARHRRDDVGNLLGVDSVVSLQAMLKPLIRKMDTGSLGTHSLIKALNKLYKRESYFPDVDGNEFMVLEQQEEEGQEEELFQETESKPEPDHLDFSHSPMDRH</sequence>
<evidence type="ECO:0000313" key="4">
    <source>
        <dbReference type="EMBL" id="PWI32607.1"/>
    </source>
</evidence>
<keyword evidence="3" id="KW-0812">Transmembrane</keyword>
<gene>
    <name evidence="4" type="ORF">DI392_14400</name>
</gene>
<feature type="compositionally biased region" description="Acidic residues" evidence="2">
    <location>
        <begin position="346"/>
        <end position="358"/>
    </location>
</feature>
<comment type="caution">
    <text evidence="4">The sequence shown here is derived from an EMBL/GenBank/DDBJ whole genome shotgun (WGS) entry which is preliminary data.</text>
</comment>
<evidence type="ECO:0000256" key="2">
    <source>
        <dbReference type="SAM" id="MobiDB-lite"/>
    </source>
</evidence>
<feature type="coiled-coil region" evidence="1">
    <location>
        <begin position="25"/>
        <end position="53"/>
    </location>
</feature>
<dbReference type="InterPro" id="IPR006597">
    <property type="entry name" value="Sel1-like"/>
</dbReference>
<dbReference type="EMBL" id="QFWT01000008">
    <property type="protein sequence ID" value="PWI32607.1"/>
    <property type="molecule type" value="Genomic_DNA"/>
</dbReference>
<dbReference type="OrthoDB" id="6114904at2"/>
<evidence type="ECO:0000256" key="1">
    <source>
        <dbReference type="SAM" id="Coils"/>
    </source>
</evidence>
<dbReference type="PANTHER" id="PTHR11102:SF160">
    <property type="entry name" value="ERAD-ASSOCIATED E3 UBIQUITIN-PROTEIN LIGASE COMPONENT HRD3"/>
    <property type="match status" value="1"/>
</dbReference>
<accession>A0A2U3B745</accession>
<dbReference type="Proteomes" id="UP000245362">
    <property type="component" value="Unassembled WGS sequence"/>
</dbReference>
<keyword evidence="3" id="KW-0472">Membrane</keyword>
<evidence type="ECO:0000256" key="3">
    <source>
        <dbReference type="SAM" id="Phobius"/>
    </source>
</evidence>
<keyword evidence="3" id="KW-1133">Transmembrane helix</keyword>
<keyword evidence="5" id="KW-1185">Reference proteome</keyword>
<dbReference type="AlphaFoldDB" id="A0A2U3B745"/>
<dbReference type="PANTHER" id="PTHR11102">
    <property type="entry name" value="SEL-1-LIKE PROTEIN"/>
    <property type="match status" value="1"/>
</dbReference>
<feature type="transmembrane region" description="Helical" evidence="3">
    <location>
        <begin position="6"/>
        <end position="26"/>
    </location>
</feature>
<evidence type="ECO:0008006" key="6">
    <source>
        <dbReference type="Google" id="ProtNLM"/>
    </source>
</evidence>
<protein>
    <recommendedName>
        <fullName evidence="6">Sel1 repeat family protein</fullName>
    </recommendedName>
</protein>
<dbReference type="SMART" id="SM00671">
    <property type="entry name" value="SEL1"/>
    <property type="match status" value="5"/>
</dbReference>
<feature type="compositionally biased region" description="Basic and acidic residues" evidence="2">
    <location>
        <begin position="360"/>
        <end position="379"/>
    </location>
</feature>
<reference evidence="4 5" key="1">
    <citation type="submission" date="2018-05" db="EMBL/GenBank/DDBJ databases">
        <title>Vibrio limimaris sp. nov., isolated from marine sediment.</title>
        <authorList>
            <person name="Li C.-M."/>
        </authorList>
    </citation>
    <scope>NUCLEOTIDE SEQUENCE [LARGE SCALE GENOMIC DNA]</scope>
    <source>
        <strain evidence="4 5">E4404</strain>
    </source>
</reference>
<dbReference type="Pfam" id="PF08238">
    <property type="entry name" value="Sel1"/>
    <property type="match status" value="4"/>
</dbReference>
<dbReference type="InterPro" id="IPR050767">
    <property type="entry name" value="Sel1_AlgK"/>
</dbReference>
<dbReference type="SUPFAM" id="SSF81901">
    <property type="entry name" value="HCP-like"/>
    <property type="match status" value="1"/>
</dbReference>
<organism evidence="4 5">
    <name type="scientific">Vibrio albus</name>
    <dbReference type="NCBI Taxonomy" id="2200953"/>
    <lineage>
        <taxon>Bacteria</taxon>
        <taxon>Pseudomonadati</taxon>
        <taxon>Pseudomonadota</taxon>
        <taxon>Gammaproteobacteria</taxon>
        <taxon>Vibrionales</taxon>
        <taxon>Vibrionaceae</taxon>
        <taxon>Vibrio</taxon>
    </lineage>
</organism>
<keyword evidence="1" id="KW-0175">Coiled coil</keyword>